<keyword evidence="7" id="KW-1185">Reference proteome</keyword>
<accession>A0A066Y106</accession>
<name>A0A066Y106_COLSU</name>
<evidence type="ECO:0000313" key="7">
    <source>
        <dbReference type="Proteomes" id="UP000027238"/>
    </source>
</evidence>
<organism evidence="6 7">
    <name type="scientific">Colletotrichum sublineola</name>
    <name type="common">Sorghum anthracnose fungus</name>
    <dbReference type="NCBI Taxonomy" id="1173701"/>
    <lineage>
        <taxon>Eukaryota</taxon>
        <taxon>Fungi</taxon>
        <taxon>Dikarya</taxon>
        <taxon>Ascomycota</taxon>
        <taxon>Pezizomycotina</taxon>
        <taxon>Sordariomycetes</taxon>
        <taxon>Hypocreomycetidae</taxon>
        <taxon>Glomerellales</taxon>
        <taxon>Glomerellaceae</taxon>
        <taxon>Colletotrichum</taxon>
        <taxon>Colletotrichum graminicola species complex</taxon>
    </lineage>
</organism>
<dbReference type="InterPro" id="IPR023798">
    <property type="entry name" value="Ribosomal_uS7_dom"/>
</dbReference>
<dbReference type="OrthoDB" id="9972728at2759"/>
<feature type="compositionally biased region" description="Polar residues" evidence="4">
    <location>
        <begin position="59"/>
        <end position="76"/>
    </location>
</feature>
<dbReference type="GO" id="GO:1990904">
    <property type="term" value="C:ribonucleoprotein complex"/>
    <property type="evidence" value="ECO:0007669"/>
    <property type="project" value="UniProtKB-KW"/>
</dbReference>
<dbReference type="GO" id="GO:0006412">
    <property type="term" value="P:translation"/>
    <property type="evidence" value="ECO:0007669"/>
    <property type="project" value="InterPro"/>
</dbReference>
<evidence type="ECO:0000256" key="1">
    <source>
        <dbReference type="ARBA" id="ARBA00007151"/>
    </source>
</evidence>
<feature type="region of interest" description="Disordered" evidence="4">
    <location>
        <begin position="32"/>
        <end position="78"/>
    </location>
</feature>
<comment type="caution">
    <text evidence="6">The sequence shown here is derived from an EMBL/GenBank/DDBJ whole genome shotgun (WGS) entry which is preliminary data.</text>
</comment>
<evidence type="ECO:0000259" key="5">
    <source>
        <dbReference type="Pfam" id="PF00177"/>
    </source>
</evidence>
<keyword evidence="2 6" id="KW-0689">Ribosomal protein</keyword>
<comment type="similarity">
    <text evidence="1">Belongs to the universal ribosomal protein uS7 family.</text>
</comment>
<evidence type="ECO:0000313" key="6">
    <source>
        <dbReference type="EMBL" id="KDN71910.1"/>
    </source>
</evidence>
<dbReference type="InterPro" id="IPR000235">
    <property type="entry name" value="Ribosomal_uS7"/>
</dbReference>
<dbReference type="GO" id="GO:0005840">
    <property type="term" value="C:ribosome"/>
    <property type="evidence" value="ECO:0007669"/>
    <property type="project" value="UniProtKB-KW"/>
</dbReference>
<dbReference type="OMA" id="QNPGHKF"/>
<feature type="domain" description="Small ribosomal subunit protein uS7" evidence="5">
    <location>
        <begin position="255"/>
        <end position="356"/>
    </location>
</feature>
<dbReference type="eggNOG" id="KOG3291">
    <property type="taxonomic scope" value="Eukaryota"/>
</dbReference>
<dbReference type="Proteomes" id="UP000027238">
    <property type="component" value="Unassembled WGS sequence"/>
</dbReference>
<evidence type="ECO:0000256" key="2">
    <source>
        <dbReference type="ARBA" id="ARBA00022980"/>
    </source>
</evidence>
<dbReference type="SUPFAM" id="SSF47973">
    <property type="entry name" value="Ribosomal protein S7"/>
    <property type="match status" value="1"/>
</dbReference>
<dbReference type="PANTHER" id="PTHR11205">
    <property type="entry name" value="RIBOSOMAL PROTEIN S7"/>
    <property type="match status" value="1"/>
</dbReference>
<keyword evidence="3" id="KW-0687">Ribonucleoprotein</keyword>
<protein>
    <submittedName>
        <fullName evidence="6">Putative 30S ribosomal protein S7</fullName>
    </submittedName>
</protein>
<dbReference type="Pfam" id="PF00177">
    <property type="entry name" value="Ribosomal_S7"/>
    <property type="match status" value="1"/>
</dbReference>
<sequence>MSLRPSLRTAGRALVLRSRPLATKLEPLAWAATRRGYADERKGERSQPAILRPSENAAFPQNQNAPESAPGQQSTTEEAAAALEELAAAAKNQSAGLEGGLTEAQEQALYNEGAIPPTPSNGDPLRDLEILASGGLVAKAETVQVATQEPLSHKFPLPKLPLPPHSHLKSRYHPVLDQLTNLMMRDGKKAQAQRVSPSPCPAFWFHVRIGTMNADECAPQNMAMVLNFLRTSPPPIINPRYPLLPGAPPPAHLPLNPVLYLTLAVDSVAPLVKIRRIAGGAGGGRPLELPAPLAVRQRRRAAFQWILDVVNKKPSKGSGRTQFAHRVAEEIVAVVEGRSGVWDKRLALHKLGTATRANLSVRPVKQNSRK</sequence>
<dbReference type="STRING" id="1173701.A0A066Y106"/>
<dbReference type="EMBL" id="JMSE01000096">
    <property type="protein sequence ID" value="KDN71910.1"/>
    <property type="molecule type" value="Genomic_DNA"/>
</dbReference>
<dbReference type="Gene3D" id="1.10.455.10">
    <property type="entry name" value="Ribosomal protein S7 domain"/>
    <property type="match status" value="1"/>
</dbReference>
<evidence type="ECO:0000256" key="3">
    <source>
        <dbReference type="ARBA" id="ARBA00023274"/>
    </source>
</evidence>
<evidence type="ECO:0000256" key="4">
    <source>
        <dbReference type="SAM" id="MobiDB-lite"/>
    </source>
</evidence>
<reference evidence="7" key="1">
    <citation type="journal article" date="2014" name="Genome Announc.">
        <title>Draft genome sequence of Colletotrichum sublineola, a destructive pathogen of cultivated sorghum.</title>
        <authorList>
            <person name="Baroncelli R."/>
            <person name="Sanz-Martin J.M."/>
            <person name="Rech G.E."/>
            <person name="Sukno S.A."/>
            <person name="Thon M.R."/>
        </authorList>
    </citation>
    <scope>NUCLEOTIDE SEQUENCE [LARGE SCALE GENOMIC DNA]</scope>
    <source>
        <strain evidence="7">TX430BB</strain>
    </source>
</reference>
<proteinExistence type="inferred from homology"/>
<dbReference type="AlphaFoldDB" id="A0A066Y106"/>
<feature type="compositionally biased region" description="Basic and acidic residues" evidence="4">
    <location>
        <begin position="36"/>
        <end position="45"/>
    </location>
</feature>
<dbReference type="HOGENOM" id="CLU_049057_0_0_1"/>
<gene>
    <name evidence="6" type="ORF">CSUB01_08206</name>
</gene>
<dbReference type="InterPro" id="IPR036823">
    <property type="entry name" value="Ribosomal_uS7_dom_sf"/>
</dbReference>